<protein>
    <recommendedName>
        <fullName evidence="1">AB hydrolase-1 domain-containing protein</fullName>
    </recommendedName>
</protein>
<keyword evidence="3" id="KW-1185">Reference proteome</keyword>
<dbReference type="GO" id="GO:0047372">
    <property type="term" value="F:monoacylglycerol lipase activity"/>
    <property type="evidence" value="ECO:0007669"/>
    <property type="project" value="TreeGrafter"/>
</dbReference>
<accession>A0A0F7K444</accession>
<dbReference type="GO" id="GO:0046464">
    <property type="term" value="P:acylglycerol catabolic process"/>
    <property type="evidence" value="ECO:0007669"/>
    <property type="project" value="TreeGrafter"/>
</dbReference>
<dbReference type="PRINTS" id="PR00111">
    <property type="entry name" value="ABHYDROLASE"/>
</dbReference>
<dbReference type="InterPro" id="IPR000073">
    <property type="entry name" value="AB_hydrolase_1"/>
</dbReference>
<dbReference type="PANTHER" id="PTHR43798:SF33">
    <property type="entry name" value="HYDROLASE, PUTATIVE (AFU_ORTHOLOGUE AFUA_2G14860)-RELATED"/>
    <property type="match status" value="1"/>
</dbReference>
<evidence type="ECO:0000313" key="2">
    <source>
        <dbReference type="EMBL" id="AKH22010.1"/>
    </source>
</evidence>
<sequence>MSNRTQWRKLSERLQSEYRVLAIDLYGYGAGEYPDEPAQFNLAQEAGRIAHITGQRLGEAPFHLIGHSYGGATALRLAHAQPDRILSLGLYEPVAFHLLERDEQAYQIVQQVYSRLSELLAADAIAEATALFIDFWSAPGTYDRLPAERQRLLNHHFPKVQLDFNAILGEHLRAAQYRNLTMPVCLLRSPESPLPSRRVAEVLEQHLPQVETHWLQGGHMAPISHADTVNPYWIEFLKRLQE</sequence>
<dbReference type="Proteomes" id="UP000034410">
    <property type="component" value="Chromosome"/>
</dbReference>
<dbReference type="GO" id="GO:0016020">
    <property type="term" value="C:membrane"/>
    <property type="evidence" value="ECO:0007669"/>
    <property type="project" value="TreeGrafter"/>
</dbReference>
<organism evidence="2 3">
    <name type="scientific">Sedimenticola thiotaurini</name>
    <dbReference type="NCBI Taxonomy" id="1543721"/>
    <lineage>
        <taxon>Bacteria</taxon>
        <taxon>Pseudomonadati</taxon>
        <taxon>Pseudomonadota</taxon>
        <taxon>Gammaproteobacteria</taxon>
        <taxon>Chromatiales</taxon>
        <taxon>Sedimenticolaceae</taxon>
        <taxon>Sedimenticola</taxon>
    </lineage>
</organism>
<dbReference type="Pfam" id="PF00561">
    <property type="entry name" value="Abhydrolase_1"/>
    <property type="match status" value="1"/>
</dbReference>
<dbReference type="Gene3D" id="3.40.50.1820">
    <property type="entry name" value="alpha/beta hydrolase"/>
    <property type="match status" value="1"/>
</dbReference>
<dbReference type="InterPro" id="IPR050266">
    <property type="entry name" value="AB_hydrolase_sf"/>
</dbReference>
<dbReference type="AlphaFoldDB" id="A0A0F7K444"/>
<reference evidence="2 3" key="1">
    <citation type="journal article" date="2015" name="Genome Announc.">
        <title>Complete Genome Sequence of Sedimenticola thiotaurini Strain SIP-G1, a Polyphosphate- and Polyhydroxyalkanoate-Accumulating Sulfur-Oxidizing Gammaproteobacterium Isolated from Salt Marsh Sediments.</title>
        <authorList>
            <person name="Flood B.E."/>
            <person name="Jones D.S."/>
            <person name="Bailey J.V."/>
        </authorList>
    </citation>
    <scope>NUCLEOTIDE SEQUENCE [LARGE SCALE GENOMIC DNA]</scope>
    <source>
        <strain evidence="2 3">SIP-G1</strain>
    </source>
</reference>
<dbReference type="InterPro" id="IPR029058">
    <property type="entry name" value="AB_hydrolase_fold"/>
</dbReference>
<evidence type="ECO:0000313" key="3">
    <source>
        <dbReference type="Proteomes" id="UP000034410"/>
    </source>
</evidence>
<proteinExistence type="predicted"/>
<dbReference type="PANTHER" id="PTHR43798">
    <property type="entry name" value="MONOACYLGLYCEROL LIPASE"/>
    <property type="match status" value="1"/>
</dbReference>
<gene>
    <name evidence="2" type="ORF">AAY24_02690</name>
</gene>
<name>A0A0F7K444_9GAMM</name>
<evidence type="ECO:0000259" key="1">
    <source>
        <dbReference type="Pfam" id="PF00561"/>
    </source>
</evidence>
<dbReference type="SUPFAM" id="SSF53474">
    <property type="entry name" value="alpha/beta-Hydrolases"/>
    <property type="match status" value="1"/>
</dbReference>
<dbReference type="EMBL" id="CP011412">
    <property type="protein sequence ID" value="AKH22010.1"/>
    <property type="molecule type" value="Genomic_DNA"/>
</dbReference>
<dbReference type="KEGG" id="seds:AAY24_02690"/>
<feature type="domain" description="AB hydrolase-1" evidence="1">
    <location>
        <begin position="6"/>
        <end position="225"/>
    </location>
</feature>